<dbReference type="Pfam" id="PF13561">
    <property type="entry name" value="adh_short_C2"/>
    <property type="match status" value="1"/>
</dbReference>
<keyword evidence="2" id="KW-0560">Oxidoreductase</keyword>
<dbReference type="PANTHER" id="PTHR42760">
    <property type="entry name" value="SHORT-CHAIN DEHYDROGENASES/REDUCTASES FAMILY MEMBER"/>
    <property type="match status" value="1"/>
</dbReference>
<dbReference type="CDD" id="cd05233">
    <property type="entry name" value="SDR_c"/>
    <property type="match status" value="1"/>
</dbReference>
<proteinExistence type="inferred from homology"/>
<dbReference type="GO" id="GO:0030497">
    <property type="term" value="P:fatty acid elongation"/>
    <property type="evidence" value="ECO:0007669"/>
    <property type="project" value="TreeGrafter"/>
</dbReference>
<evidence type="ECO:0000256" key="1">
    <source>
        <dbReference type="ARBA" id="ARBA00006484"/>
    </source>
</evidence>
<gene>
    <name evidence="3" type="ORF">HF838_16985</name>
</gene>
<evidence type="ECO:0000313" key="4">
    <source>
        <dbReference type="Proteomes" id="UP000561326"/>
    </source>
</evidence>
<dbReference type="FunFam" id="3.40.50.720:FF:000173">
    <property type="entry name" value="3-oxoacyl-[acyl-carrier protein] reductase"/>
    <property type="match status" value="1"/>
</dbReference>
<dbReference type="Proteomes" id="UP000561326">
    <property type="component" value="Unassembled WGS sequence"/>
</dbReference>
<dbReference type="InterPro" id="IPR036291">
    <property type="entry name" value="NAD(P)-bd_dom_sf"/>
</dbReference>
<protein>
    <submittedName>
        <fullName evidence="3">SDR family oxidoreductase</fullName>
    </submittedName>
</protein>
<reference evidence="3 4" key="1">
    <citation type="submission" date="2020-04" db="EMBL/GenBank/DDBJ databases">
        <authorList>
            <person name="Hitch T.C.A."/>
            <person name="Wylensek D."/>
            <person name="Clavel T."/>
        </authorList>
    </citation>
    <scope>NUCLEOTIDE SEQUENCE [LARGE SCALE GENOMIC DNA]</scope>
    <source>
        <strain evidence="3 4">WB01_D5_05</strain>
    </source>
</reference>
<comment type="similarity">
    <text evidence="1">Belongs to the short-chain dehydrogenases/reductases (SDR) family.</text>
</comment>
<dbReference type="GO" id="GO:0016616">
    <property type="term" value="F:oxidoreductase activity, acting on the CH-OH group of donors, NAD or NADP as acceptor"/>
    <property type="evidence" value="ECO:0007669"/>
    <property type="project" value="TreeGrafter"/>
</dbReference>
<organism evidence="3 4">
    <name type="scientific">Aneurinibacillus aneurinilyticus</name>
    <name type="common">Bacillus aneurinolyticus</name>
    <dbReference type="NCBI Taxonomy" id="1391"/>
    <lineage>
        <taxon>Bacteria</taxon>
        <taxon>Bacillati</taxon>
        <taxon>Bacillota</taxon>
        <taxon>Bacilli</taxon>
        <taxon>Bacillales</taxon>
        <taxon>Paenibacillaceae</taxon>
        <taxon>Aneurinibacillus group</taxon>
        <taxon>Aneurinibacillus</taxon>
    </lineage>
</organism>
<accession>A0A848D1R2</accession>
<dbReference type="Gene3D" id="3.40.50.720">
    <property type="entry name" value="NAD(P)-binding Rossmann-like Domain"/>
    <property type="match status" value="1"/>
</dbReference>
<comment type="caution">
    <text evidence="3">The sequence shown here is derived from an EMBL/GenBank/DDBJ whole genome shotgun (WGS) entry which is preliminary data.</text>
</comment>
<dbReference type="PRINTS" id="PR00081">
    <property type="entry name" value="GDHRDH"/>
</dbReference>
<dbReference type="InterPro" id="IPR002347">
    <property type="entry name" value="SDR_fam"/>
</dbReference>
<dbReference type="SUPFAM" id="SSF51735">
    <property type="entry name" value="NAD(P)-binding Rossmann-fold domains"/>
    <property type="match status" value="1"/>
</dbReference>
<dbReference type="PANTHER" id="PTHR42760:SF36">
    <property type="entry name" value="OXIDOREDUCTASE YTKK-RELATED"/>
    <property type="match status" value="1"/>
</dbReference>
<evidence type="ECO:0000313" key="3">
    <source>
        <dbReference type="EMBL" id="NME99932.1"/>
    </source>
</evidence>
<sequence>MEANQTFQAGRDGFLKRNRTALITGSAKGLGVRIAHELAAQGIDIALNYRTSKSDADKLQQELIHQYNVNVLLLQGDVSHPADAEAIIETVASSWGHLDILILNAGPYVKERKKLADYTLEEWDRMIGGNLSSAFYLCKAAIPHMRNQRQGRIVTVGFEKAQTAPGWMYRSAFAAAKTGLVSLTRTIALEEAEYGITANMVCPGDIVGKDKEKHIADVHSLSDPDTPVGRPGTGEDIARAITFFCSEASDFITGTVLEVTGGKDVLNKYKLEREQ</sequence>
<dbReference type="EMBL" id="JABAGO010000036">
    <property type="protein sequence ID" value="NME99932.1"/>
    <property type="molecule type" value="Genomic_DNA"/>
</dbReference>
<evidence type="ECO:0000256" key="2">
    <source>
        <dbReference type="ARBA" id="ARBA00023002"/>
    </source>
</evidence>
<name>A0A848D1R2_ANEAE</name>
<dbReference type="AlphaFoldDB" id="A0A848D1R2"/>
<dbReference type="OrthoDB" id="9803333at2"/>